<dbReference type="InterPro" id="IPR028082">
    <property type="entry name" value="Peripla_BP_I"/>
</dbReference>
<dbReference type="PANTHER" id="PTHR30146:SF109">
    <property type="entry name" value="HTH-TYPE TRANSCRIPTIONAL REGULATOR GALS"/>
    <property type="match status" value="1"/>
</dbReference>
<dbReference type="GO" id="GO:0003700">
    <property type="term" value="F:DNA-binding transcription factor activity"/>
    <property type="evidence" value="ECO:0007669"/>
    <property type="project" value="TreeGrafter"/>
</dbReference>
<dbReference type="Proteomes" id="UP000642829">
    <property type="component" value="Unassembled WGS sequence"/>
</dbReference>
<dbReference type="CDD" id="cd01392">
    <property type="entry name" value="HTH_LacI"/>
    <property type="match status" value="1"/>
</dbReference>
<dbReference type="EMBL" id="BMXG01000010">
    <property type="protein sequence ID" value="GHC02755.1"/>
    <property type="molecule type" value="Genomic_DNA"/>
</dbReference>
<name>A0A8J3GDM6_9BACT</name>
<proteinExistence type="predicted"/>
<dbReference type="Gene3D" id="1.10.260.40">
    <property type="entry name" value="lambda repressor-like DNA-binding domains"/>
    <property type="match status" value="1"/>
</dbReference>
<dbReference type="Pfam" id="PF00356">
    <property type="entry name" value="LacI"/>
    <property type="match status" value="1"/>
</dbReference>
<sequence>MTTEVKNGKNRAQRPTFRDLVKLTGYSQGAISRAFNGQPGIGEATREKILKAAREIGYYPNPAARNFKRGYTSRIGIVLPNLGNTNYSELYEQLDLVNAKGGYSSILAITHDSETVEADTLLHWSAGETDGLIINPIVSGKNVDLYRKLKSWGFPIVLLYRLFGSEFDGVYIDYKACLRQALIYLQDVGHRKVAYVGFSNLRKPVGKLWLLLELLKELEMEFDETGSVFDIAGDEAGIRAFSQWNLQGRRPTAVVTYSDQTAISLYSDAVSMGLEIPRDISIFGSDDVAGAKAVGLSTIRVDRSLMARVIVDILHARMRDFDAPTRIQTLPCELVLRRSMGPVPKSKK</sequence>
<comment type="caution">
    <text evidence="5">The sequence shown here is derived from an EMBL/GenBank/DDBJ whole genome shotgun (WGS) entry which is preliminary data.</text>
</comment>
<reference evidence="5" key="1">
    <citation type="journal article" date="2014" name="Int. J. Syst. Evol. Microbiol.">
        <title>Complete genome sequence of Corynebacterium casei LMG S-19264T (=DSM 44701T), isolated from a smear-ripened cheese.</title>
        <authorList>
            <consortium name="US DOE Joint Genome Institute (JGI-PGF)"/>
            <person name="Walter F."/>
            <person name="Albersmeier A."/>
            <person name="Kalinowski J."/>
            <person name="Ruckert C."/>
        </authorList>
    </citation>
    <scope>NUCLEOTIDE SEQUENCE</scope>
    <source>
        <strain evidence="5">KCTC 12870</strain>
    </source>
</reference>
<evidence type="ECO:0000313" key="6">
    <source>
        <dbReference type="Proteomes" id="UP000642829"/>
    </source>
</evidence>
<reference evidence="5" key="2">
    <citation type="submission" date="2020-09" db="EMBL/GenBank/DDBJ databases">
        <authorList>
            <person name="Sun Q."/>
            <person name="Kim S."/>
        </authorList>
    </citation>
    <scope>NUCLEOTIDE SEQUENCE</scope>
    <source>
        <strain evidence="5">KCTC 12870</strain>
    </source>
</reference>
<dbReference type="GO" id="GO:0000976">
    <property type="term" value="F:transcription cis-regulatory region binding"/>
    <property type="evidence" value="ECO:0007669"/>
    <property type="project" value="TreeGrafter"/>
</dbReference>
<evidence type="ECO:0000256" key="1">
    <source>
        <dbReference type="ARBA" id="ARBA00023015"/>
    </source>
</evidence>
<evidence type="ECO:0000256" key="3">
    <source>
        <dbReference type="ARBA" id="ARBA00023163"/>
    </source>
</evidence>
<keyword evidence="6" id="KW-1185">Reference proteome</keyword>
<evidence type="ECO:0000256" key="2">
    <source>
        <dbReference type="ARBA" id="ARBA00023125"/>
    </source>
</evidence>
<keyword evidence="1" id="KW-0805">Transcription regulation</keyword>
<dbReference type="PROSITE" id="PS50932">
    <property type="entry name" value="HTH_LACI_2"/>
    <property type="match status" value="1"/>
</dbReference>
<feature type="domain" description="HTH lacI-type" evidence="4">
    <location>
        <begin position="15"/>
        <end position="69"/>
    </location>
</feature>
<gene>
    <name evidence="5" type="ORF">GCM10007047_19280</name>
</gene>
<dbReference type="PANTHER" id="PTHR30146">
    <property type="entry name" value="LACI-RELATED TRANSCRIPTIONAL REPRESSOR"/>
    <property type="match status" value="1"/>
</dbReference>
<dbReference type="Gene3D" id="3.40.50.2300">
    <property type="match status" value="2"/>
</dbReference>
<dbReference type="Pfam" id="PF13377">
    <property type="entry name" value="Peripla_BP_3"/>
    <property type="match status" value="1"/>
</dbReference>
<dbReference type="SUPFAM" id="SSF47413">
    <property type="entry name" value="lambda repressor-like DNA-binding domains"/>
    <property type="match status" value="1"/>
</dbReference>
<dbReference type="InterPro" id="IPR010982">
    <property type="entry name" value="Lambda_DNA-bd_dom_sf"/>
</dbReference>
<dbReference type="InterPro" id="IPR046335">
    <property type="entry name" value="LacI/GalR-like_sensor"/>
</dbReference>
<accession>A0A8J3GDM6</accession>
<keyword evidence="3" id="KW-0804">Transcription</keyword>
<dbReference type="AlphaFoldDB" id="A0A8J3GDM6"/>
<dbReference type="InterPro" id="IPR000843">
    <property type="entry name" value="HTH_LacI"/>
</dbReference>
<keyword evidence="2" id="KW-0238">DNA-binding</keyword>
<evidence type="ECO:0000313" key="5">
    <source>
        <dbReference type="EMBL" id="GHC02755.1"/>
    </source>
</evidence>
<organism evidence="5 6">
    <name type="scientific">Cerasicoccus arenae</name>
    <dbReference type="NCBI Taxonomy" id="424488"/>
    <lineage>
        <taxon>Bacteria</taxon>
        <taxon>Pseudomonadati</taxon>
        <taxon>Verrucomicrobiota</taxon>
        <taxon>Opitutia</taxon>
        <taxon>Puniceicoccales</taxon>
        <taxon>Cerasicoccaceae</taxon>
        <taxon>Cerasicoccus</taxon>
    </lineage>
</organism>
<dbReference type="RefSeq" id="WP_189514514.1">
    <property type="nucleotide sequence ID" value="NZ_BMXG01000010.1"/>
</dbReference>
<dbReference type="SUPFAM" id="SSF53822">
    <property type="entry name" value="Periplasmic binding protein-like I"/>
    <property type="match status" value="1"/>
</dbReference>
<dbReference type="SMART" id="SM00354">
    <property type="entry name" value="HTH_LACI"/>
    <property type="match status" value="1"/>
</dbReference>
<evidence type="ECO:0000259" key="4">
    <source>
        <dbReference type="PROSITE" id="PS50932"/>
    </source>
</evidence>
<protein>
    <submittedName>
        <fullName evidence="5">LacI family transcriptional regulator</fullName>
    </submittedName>
</protein>